<dbReference type="EMBL" id="JAJAGQ010000016">
    <property type="protein sequence ID" value="KAJ8539737.1"/>
    <property type="molecule type" value="Genomic_DNA"/>
</dbReference>
<evidence type="ECO:0000256" key="1">
    <source>
        <dbReference type="SAM" id="MobiDB-lite"/>
    </source>
</evidence>
<gene>
    <name evidence="2" type="ORF">K7X08_013989</name>
</gene>
<reference evidence="3" key="1">
    <citation type="journal article" date="2023" name="Proc. Natl. Acad. Sci. U.S.A.">
        <title>Genomic and structural basis for evolution of tropane alkaloid biosynthesis.</title>
        <authorList>
            <person name="Wanga Y.-J."/>
            <person name="Taina T."/>
            <person name="Yua J.-Y."/>
            <person name="Lia J."/>
            <person name="Xua B."/>
            <person name="Chenc J."/>
            <person name="D'Auriad J.C."/>
            <person name="Huanga J.-P."/>
            <person name="Huanga S.-X."/>
        </authorList>
    </citation>
    <scope>NUCLEOTIDE SEQUENCE [LARGE SCALE GENOMIC DNA]</scope>
    <source>
        <strain evidence="3">cv. KIB-2019</strain>
    </source>
</reference>
<evidence type="ECO:0000313" key="2">
    <source>
        <dbReference type="EMBL" id="KAJ8539737.1"/>
    </source>
</evidence>
<feature type="compositionally biased region" description="Low complexity" evidence="1">
    <location>
        <begin position="181"/>
        <end position="191"/>
    </location>
</feature>
<sequence length="199" mass="22181">MKTNLNVTRLVISSRWPFSTVHGNARYFEIPILDNDSLQHFVVPPDAVCYMMNLDLLDMYIKTEVLDVIEPGRNLNASSLNFVTVSLNLNEPPPDLYEPSANIMSSFLEFHSFTSFLSQNTTPQIDVPSNRYGHGCTNFARVEADAYAGEGGDDSDGDASNDAYESDEMSDSGDDNDNDNDQQPTDNVPQNTPFHMENI</sequence>
<dbReference type="OrthoDB" id="10467346at2759"/>
<feature type="compositionally biased region" description="Acidic residues" evidence="1">
    <location>
        <begin position="151"/>
        <end position="180"/>
    </location>
</feature>
<accession>A0A9Q1R3W0</accession>
<dbReference type="Proteomes" id="UP001152561">
    <property type="component" value="Unassembled WGS sequence"/>
</dbReference>
<dbReference type="AlphaFoldDB" id="A0A9Q1R3W0"/>
<organism evidence="2 3">
    <name type="scientific">Anisodus acutangulus</name>
    <dbReference type="NCBI Taxonomy" id="402998"/>
    <lineage>
        <taxon>Eukaryota</taxon>
        <taxon>Viridiplantae</taxon>
        <taxon>Streptophyta</taxon>
        <taxon>Embryophyta</taxon>
        <taxon>Tracheophyta</taxon>
        <taxon>Spermatophyta</taxon>
        <taxon>Magnoliopsida</taxon>
        <taxon>eudicotyledons</taxon>
        <taxon>Gunneridae</taxon>
        <taxon>Pentapetalae</taxon>
        <taxon>asterids</taxon>
        <taxon>lamiids</taxon>
        <taxon>Solanales</taxon>
        <taxon>Solanaceae</taxon>
        <taxon>Solanoideae</taxon>
        <taxon>Hyoscyameae</taxon>
        <taxon>Anisodus</taxon>
    </lineage>
</organism>
<comment type="caution">
    <text evidence="2">The sequence shown here is derived from an EMBL/GenBank/DDBJ whole genome shotgun (WGS) entry which is preliminary data.</text>
</comment>
<feature type="region of interest" description="Disordered" evidence="1">
    <location>
        <begin position="147"/>
        <end position="199"/>
    </location>
</feature>
<protein>
    <submittedName>
        <fullName evidence="2">Uncharacterized protein</fullName>
    </submittedName>
</protein>
<keyword evidence="3" id="KW-1185">Reference proteome</keyword>
<evidence type="ECO:0000313" key="3">
    <source>
        <dbReference type="Proteomes" id="UP001152561"/>
    </source>
</evidence>
<proteinExistence type="predicted"/>
<name>A0A9Q1R3W0_9SOLA</name>